<dbReference type="PANTHER" id="PTHR40758:SF1">
    <property type="entry name" value="CONSERVED PROTEIN"/>
    <property type="match status" value="1"/>
</dbReference>
<dbReference type="InterPro" id="IPR024344">
    <property type="entry name" value="MDMPI_metal-binding"/>
</dbReference>
<dbReference type="PANTHER" id="PTHR40758">
    <property type="entry name" value="CONSERVED PROTEIN"/>
    <property type="match status" value="1"/>
</dbReference>
<proteinExistence type="predicted"/>
<name>A0A4R6VIP9_9PSEU</name>
<dbReference type="NCBIfam" id="TIGR03083">
    <property type="entry name" value="maleylpyruvate isomerase family mycothiol-dependent enzyme"/>
    <property type="match status" value="1"/>
</dbReference>
<feature type="domain" description="MDMPI C-terminal" evidence="1">
    <location>
        <begin position="154"/>
        <end position="251"/>
    </location>
</feature>
<evidence type="ECO:0000313" key="3">
    <source>
        <dbReference type="EMBL" id="TDQ61246.1"/>
    </source>
</evidence>
<feature type="domain" description="Mycothiol-dependent maleylpyruvate isomerase metal-binding" evidence="2">
    <location>
        <begin position="15"/>
        <end position="138"/>
    </location>
</feature>
<dbReference type="Pfam" id="PF07398">
    <property type="entry name" value="MDMPI_C"/>
    <property type="match status" value="1"/>
</dbReference>
<accession>A0A4R6VIP9</accession>
<dbReference type="GO" id="GO:0005886">
    <property type="term" value="C:plasma membrane"/>
    <property type="evidence" value="ECO:0007669"/>
    <property type="project" value="TreeGrafter"/>
</dbReference>
<reference evidence="3 4" key="1">
    <citation type="submission" date="2019-03" db="EMBL/GenBank/DDBJ databases">
        <title>Genomic Encyclopedia of Type Strains, Phase IV (KMG-IV): sequencing the most valuable type-strain genomes for metagenomic binning, comparative biology and taxonomic classification.</title>
        <authorList>
            <person name="Goeker M."/>
        </authorList>
    </citation>
    <scope>NUCLEOTIDE SEQUENCE [LARGE SCALE GENOMIC DNA]</scope>
    <source>
        <strain evidence="3 4">DSM 45775</strain>
    </source>
</reference>
<protein>
    <submittedName>
        <fullName evidence="3">Uncharacterized protein (TIGR03083 family)</fullName>
    </submittedName>
</protein>
<evidence type="ECO:0000313" key="4">
    <source>
        <dbReference type="Proteomes" id="UP000295705"/>
    </source>
</evidence>
<dbReference type="InterPro" id="IPR034660">
    <property type="entry name" value="DinB/YfiT-like"/>
</dbReference>
<dbReference type="GO" id="GO:0046872">
    <property type="term" value="F:metal ion binding"/>
    <property type="evidence" value="ECO:0007669"/>
    <property type="project" value="InterPro"/>
</dbReference>
<gene>
    <name evidence="3" type="ORF">EV188_103753</name>
</gene>
<keyword evidence="4" id="KW-1185">Reference proteome</keyword>
<dbReference type="OrthoDB" id="3671213at2"/>
<comment type="caution">
    <text evidence="3">The sequence shown here is derived from an EMBL/GenBank/DDBJ whole genome shotgun (WGS) entry which is preliminary data.</text>
</comment>
<dbReference type="SUPFAM" id="SSF109854">
    <property type="entry name" value="DinB/YfiT-like putative metalloenzymes"/>
    <property type="match status" value="1"/>
</dbReference>
<organism evidence="3 4">
    <name type="scientific">Actinomycetospora succinea</name>
    <dbReference type="NCBI Taxonomy" id="663603"/>
    <lineage>
        <taxon>Bacteria</taxon>
        <taxon>Bacillati</taxon>
        <taxon>Actinomycetota</taxon>
        <taxon>Actinomycetes</taxon>
        <taxon>Pseudonocardiales</taxon>
        <taxon>Pseudonocardiaceae</taxon>
        <taxon>Actinomycetospora</taxon>
    </lineage>
</organism>
<dbReference type="InterPro" id="IPR010872">
    <property type="entry name" value="MDMPI_C-term_domain"/>
</dbReference>
<dbReference type="EMBL" id="SNYO01000003">
    <property type="protein sequence ID" value="TDQ61246.1"/>
    <property type="molecule type" value="Genomic_DNA"/>
</dbReference>
<dbReference type="InterPro" id="IPR017517">
    <property type="entry name" value="Maleyloyr_isom"/>
</dbReference>
<evidence type="ECO:0000259" key="1">
    <source>
        <dbReference type="Pfam" id="PF07398"/>
    </source>
</evidence>
<dbReference type="AlphaFoldDB" id="A0A4R6VIP9"/>
<evidence type="ECO:0000259" key="2">
    <source>
        <dbReference type="Pfam" id="PF11716"/>
    </source>
</evidence>
<sequence length="260" mass="27675">MTENARMPPVPQYLDEITRHTKAFSDAVRAAGHATPVPSCPDWTVRDLADHLGGVHRWCTVTVGNPGTKLKRRGATAPPMPDDEAEVSLWLLEGAAALTQAIRDAGEDTLVGGFGTMVPVSFWARRQCHETLVHRADAERAAGRPLLADVDPVIAADAVDEHLAMVAMGASRREGLRADGATLHLHATDEGLGDAGEWVVTLGADGPTIERAHRKSDTAVRGPARALLTVLTNRESPEVAGVDVLGAPDLLTLWREHGGV</sequence>
<dbReference type="Proteomes" id="UP000295705">
    <property type="component" value="Unassembled WGS sequence"/>
</dbReference>
<dbReference type="Pfam" id="PF11716">
    <property type="entry name" value="MDMPI_N"/>
    <property type="match status" value="1"/>
</dbReference>